<protein>
    <submittedName>
        <fullName evidence="1">Uncharacterized protein</fullName>
    </submittedName>
</protein>
<proteinExistence type="predicted"/>
<accession>A0A484ZWD3</accession>
<dbReference type="EMBL" id="CAADJA010000002">
    <property type="protein sequence ID" value="VFS52108.1"/>
    <property type="molecule type" value="Genomic_DNA"/>
</dbReference>
<evidence type="ECO:0000313" key="1">
    <source>
        <dbReference type="EMBL" id="VFS52108.1"/>
    </source>
</evidence>
<organism evidence="1 2">
    <name type="scientific">Budvicia aquatica</name>
    <dbReference type="NCBI Taxonomy" id="82979"/>
    <lineage>
        <taxon>Bacteria</taxon>
        <taxon>Pseudomonadati</taxon>
        <taxon>Pseudomonadota</taxon>
        <taxon>Gammaproteobacteria</taxon>
        <taxon>Enterobacterales</taxon>
        <taxon>Budviciaceae</taxon>
        <taxon>Budvicia</taxon>
    </lineage>
</organism>
<dbReference type="AlphaFoldDB" id="A0A484ZWD3"/>
<sequence length="35" mass="4167">MATFIYCEIIFNHRAFCYTDNPSTSMLKQAYEQTK</sequence>
<reference evidence="1 2" key="1">
    <citation type="submission" date="2019-03" db="EMBL/GenBank/DDBJ databases">
        <authorList>
            <consortium name="Pathogen Informatics"/>
        </authorList>
    </citation>
    <scope>NUCLEOTIDE SEQUENCE [LARGE SCALE GENOMIC DNA]</scope>
    <source>
        <strain evidence="1 2">NCTC12282</strain>
    </source>
</reference>
<dbReference type="Proteomes" id="UP000373449">
    <property type="component" value="Unassembled WGS sequence"/>
</dbReference>
<gene>
    <name evidence="1" type="ORF">NCTC12282_05668</name>
</gene>
<name>A0A484ZWD3_9GAMM</name>
<evidence type="ECO:0000313" key="2">
    <source>
        <dbReference type="Proteomes" id="UP000373449"/>
    </source>
</evidence>